<protein>
    <submittedName>
        <fullName evidence="1">FeoB-associated Cys-rich membrane protein</fullName>
    </submittedName>
</protein>
<evidence type="ECO:0000313" key="2">
    <source>
        <dbReference type="Proteomes" id="UP001596289"/>
    </source>
</evidence>
<evidence type="ECO:0000313" key="1">
    <source>
        <dbReference type="EMBL" id="MFC6171385.1"/>
    </source>
</evidence>
<dbReference type="RefSeq" id="WP_191985948.1">
    <property type="nucleotide sequence ID" value="NZ_JBHSSL010000108.1"/>
</dbReference>
<dbReference type="EMBL" id="JBHSSL010000108">
    <property type="protein sequence ID" value="MFC6171385.1"/>
    <property type="molecule type" value="Genomic_DNA"/>
</dbReference>
<reference evidence="2" key="1">
    <citation type="journal article" date="2019" name="Int. J. Syst. Evol. Microbiol.">
        <title>The Global Catalogue of Microorganisms (GCM) 10K type strain sequencing project: providing services to taxonomists for standard genome sequencing and annotation.</title>
        <authorList>
            <consortium name="The Broad Institute Genomics Platform"/>
            <consortium name="The Broad Institute Genome Sequencing Center for Infectious Disease"/>
            <person name="Wu L."/>
            <person name="Ma J."/>
        </authorList>
    </citation>
    <scope>NUCLEOTIDE SEQUENCE [LARGE SCALE GENOMIC DNA]</scope>
    <source>
        <strain evidence="2">CCM 8904</strain>
    </source>
</reference>
<dbReference type="Proteomes" id="UP001596289">
    <property type="component" value="Unassembled WGS sequence"/>
</dbReference>
<gene>
    <name evidence="1" type="ORF">ACFQGP_12570</name>
</gene>
<comment type="caution">
    <text evidence="1">The sequence shown here is derived from an EMBL/GenBank/DDBJ whole genome shotgun (WGS) entry which is preliminary data.</text>
</comment>
<proteinExistence type="predicted"/>
<sequence length="56" mass="6061">MSTVILAAVLLIAIIAIVYLRFFKKGANSSCHDCSDVGCPLADQANIMRNNNQKHA</sequence>
<keyword evidence="2" id="KW-1185">Reference proteome</keyword>
<name>A0ABW1REX5_9LACO</name>
<accession>A0ABW1REX5</accession>
<organism evidence="1 2">
    <name type="scientific">Loigolactobacillus jiayinensis</name>
    <dbReference type="NCBI Taxonomy" id="2486016"/>
    <lineage>
        <taxon>Bacteria</taxon>
        <taxon>Bacillati</taxon>
        <taxon>Bacillota</taxon>
        <taxon>Bacilli</taxon>
        <taxon>Lactobacillales</taxon>
        <taxon>Lactobacillaceae</taxon>
        <taxon>Loigolactobacillus</taxon>
    </lineage>
</organism>